<name>A0A921LS13_9FIRM</name>
<dbReference type="Proteomes" id="UP000782880">
    <property type="component" value="Unassembled WGS sequence"/>
</dbReference>
<evidence type="ECO:0000256" key="2">
    <source>
        <dbReference type="ARBA" id="ARBA00006448"/>
    </source>
</evidence>
<keyword evidence="3" id="KW-1003">Cell membrane</keyword>
<protein>
    <submittedName>
        <fullName evidence="8">DUF421 domain-containing protein</fullName>
    </submittedName>
</protein>
<reference evidence="8" key="2">
    <citation type="submission" date="2021-09" db="EMBL/GenBank/DDBJ databases">
        <authorList>
            <person name="Gilroy R."/>
        </authorList>
    </citation>
    <scope>NUCLEOTIDE SEQUENCE</scope>
    <source>
        <strain evidence="8">ChiBcec21-2208</strain>
    </source>
</reference>
<keyword evidence="4" id="KW-0812">Transmembrane</keyword>
<feature type="domain" description="YetF C-terminal" evidence="7">
    <location>
        <begin position="84"/>
        <end position="196"/>
    </location>
</feature>
<comment type="caution">
    <text evidence="8">The sequence shown here is derived from an EMBL/GenBank/DDBJ whole genome shotgun (WGS) entry which is preliminary data.</text>
</comment>
<evidence type="ECO:0000256" key="3">
    <source>
        <dbReference type="ARBA" id="ARBA00022475"/>
    </source>
</evidence>
<evidence type="ECO:0000256" key="4">
    <source>
        <dbReference type="ARBA" id="ARBA00022692"/>
    </source>
</evidence>
<evidence type="ECO:0000256" key="5">
    <source>
        <dbReference type="ARBA" id="ARBA00022989"/>
    </source>
</evidence>
<evidence type="ECO:0000256" key="6">
    <source>
        <dbReference type="ARBA" id="ARBA00023136"/>
    </source>
</evidence>
<comment type="similarity">
    <text evidence="2">Belongs to the UPF0702 family.</text>
</comment>
<gene>
    <name evidence="8" type="ORF">K8V20_13395</name>
</gene>
<dbReference type="Pfam" id="PF04239">
    <property type="entry name" value="DUF421"/>
    <property type="match status" value="1"/>
</dbReference>
<dbReference type="Gene3D" id="3.30.240.20">
    <property type="entry name" value="bsu07140 like domains"/>
    <property type="match status" value="1"/>
</dbReference>
<reference evidence="8" key="1">
    <citation type="journal article" date="2021" name="PeerJ">
        <title>Extensive microbial diversity within the chicken gut microbiome revealed by metagenomics and culture.</title>
        <authorList>
            <person name="Gilroy R."/>
            <person name="Ravi A."/>
            <person name="Getino M."/>
            <person name="Pursley I."/>
            <person name="Horton D.L."/>
            <person name="Alikhan N.F."/>
            <person name="Baker D."/>
            <person name="Gharbi K."/>
            <person name="Hall N."/>
            <person name="Watson M."/>
            <person name="Adriaenssens E.M."/>
            <person name="Foster-Nyarko E."/>
            <person name="Jarju S."/>
            <person name="Secka A."/>
            <person name="Antonio M."/>
            <person name="Oren A."/>
            <person name="Chaudhuri R.R."/>
            <person name="La Ragione R."/>
            <person name="Hildebrand F."/>
            <person name="Pallen M.J."/>
        </authorList>
    </citation>
    <scope>NUCLEOTIDE SEQUENCE</scope>
    <source>
        <strain evidence="8">ChiBcec21-2208</strain>
    </source>
</reference>
<dbReference type="GO" id="GO:0005886">
    <property type="term" value="C:plasma membrane"/>
    <property type="evidence" value="ECO:0007669"/>
    <property type="project" value="UniProtKB-SubCell"/>
</dbReference>
<dbReference type="InterPro" id="IPR023090">
    <property type="entry name" value="UPF0702_alpha/beta_dom_sf"/>
</dbReference>
<evidence type="ECO:0000256" key="1">
    <source>
        <dbReference type="ARBA" id="ARBA00004651"/>
    </source>
</evidence>
<dbReference type="PANTHER" id="PTHR34582:SF6">
    <property type="entry name" value="UPF0702 TRANSMEMBRANE PROTEIN YCAP"/>
    <property type="match status" value="1"/>
</dbReference>
<comment type="subcellular location">
    <subcellularLocation>
        <location evidence="1">Cell membrane</location>
        <topology evidence="1">Multi-pass membrane protein</topology>
    </subcellularLocation>
</comment>
<sequence length="221" mass="24257">MLSAVFRTVVVYITVVGALRLMGKRQLGELQPSELVTTLLVSNVASICIDEPDLPLLASLGLIFLLTILEIFSSTLACLSPAYARILFGKPVTVIRNGKIIQSALTRLRITAGDLTEALRGKDVFSPEDVLWGVVEPNGHISTALKPAPGEAPPMLPILVDDALFQENLDALDVDDEWLDRVLTEHQMSRKEVLLFLYNGKEILLVQKKTTPKGWSGKDLQ</sequence>
<evidence type="ECO:0000259" key="7">
    <source>
        <dbReference type="Pfam" id="PF04239"/>
    </source>
</evidence>
<keyword evidence="6" id="KW-0472">Membrane</keyword>
<evidence type="ECO:0000313" key="8">
    <source>
        <dbReference type="EMBL" id="HJG29623.1"/>
    </source>
</evidence>
<organism evidence="8 9">
    <name type="scientific">Subdoligranulum variabile</name>
    <dbReference type="NCBI Taxonomy" id="214851"/>
    <lineage>
        <taxon>Bacteria</taxon>
        <taxon>Bacillati</taxon>
        <taxon>Bacillota</taxon>
        <taxon>Clostridia</taxon>
        <taxon>Eubacteriales</taxon>
        <taxon>Oscillospiraceae</taxon>
        <taxon>Subdoligranulum</taxon>
    </lineage>
</organism>
<dbReference type="AlphaFoldDB" id="A0A921LS13"/>
<accession>A0A921LS13</accession>
<proteinExistence type="inferred from homology"/>
<keyword evidence="5" id="KW-1133">Transmembrane helix</keyword>
<evidence type="ECO:0000313" key="9">
    <source>
        <dbReference type="Proteomes" id="UP000782880"/>
    </source>
</evidence>
<dbReference type="EMBL" id="DYVE01000339">
    <property type="protein sequence ID" value="HJG29623.1"/>
    <property type="molecule type" value="Genomic_DNA"/>
</dbReference>
<dbReference type="InterPro" id="IPR007353">
    <property type="entry name" value="DUF421"/>
</dbReference>
<dbReference type="PANTHER" id="PTHR34582">
    <property type="entry name" value="UPF0702 TRANSMEMBRANE PROTEIN YCAP"/>
    <property type="match status" value="1"/>
</dbReference>